<feature type="region of interest" description="Disordered" evidence="7">
    <location>
        <begin position="82"/>
        <end position="206"/>
    </location>
</feature>
<dbReference type="PROSITE" id="PS50048">
    <property type="entry name" value="ZN2_CY6_FUNGAL_2"/>
    <property type="match status" value="1"/>
</dbReference>
<name>A0A0C3SCT8_PHLG1</name>
<evidence type="ECO:0000256" key="3">
    <source>
        <dbReference type="ARBA" id="ARBA00023015"/>
    </source>
</evidence>
<evidence type="ECO:0000256" key="2">
    <source>
        <dbReference type="ARBA" id="ARBA00022723"/>
    </source>
</evidence>
<gene>
    <name evidence="9" type="ORF">PHLGIDRAFT_159580</name>
</gene>
<dbReference type="SUPFAM" id="SSF57701">
    <property type="entry name" value="Zn2/Cys6 DNA-binding domain"/>
    <property type="match status" value="1"/>
</dbReference>
<feature type="region of interest" description="Disordered" evidence="7">
    <location>
        <begin position="315"/>
        <end position="340"/>
    </location>
</feature>
<accession>A0A0C3SCT8</accession>
<feature type="region of interest" description="Disordered" evidence="7">
    <location>
        <begin position="277"/>
        <end position="301"/>
    </location>
</feature>
<dbReference type="InterPro" id="IPR051089">
    <property type="entry name" value="prtT"/>
</dbReference>
<evidence type="ECO:0000256" key="7">
    <source>
        <dbReference type="SAM" id="MobiDB-lite"/>
    </source>
</evidence>
<feature type="compositionally biased region" description="Acidic residues" evidence="7">
    <location>
        <begin position="375"/>
        <end position="412"/>
    </location>
</feature>
<feature type="compositionally biased region" description="Low complexity" evidence="7">
    <location>
        <begin position="321"/>
        <end position="340"/>
    </location>
</feature>
<dbReference type="OrthoDB" id="39175at2759"/>
<keyword evidence="6" id="KW-0539">Nucleus</keyword>
<organism evidence="9 10">
    <name type="scientific">Phlebiopsis gigantea (strain 11061_1 CR5-6)</name>
    <name type="common">White-rot fungus</name>
    <name type="synonym">Peniophora gigantea</name>
    <dbReference type="NCBI Taxonomy" id="745531"/>
    <lineage>
        <taxon>Eukaryota</taxon>
        <taxon>Fungi</taxon>
        <taxon>Dikarya</taxon>
        <taxon>Basidiomycota</taxon>
        <taxon>Agaricomycotina</taxon>
        <taxon>Agaricomycetes</taxon>
        <taxon>Polyporales</taxon>
        <taxon>Phanerochaetaceae</taxon>
        <taxon>Phlebiopsis</taxon>
    </lineage>
</organism>
<evidence type="ECO:0000313" key="9">
    <source>
        <dbReference type="EMBL" id="KIP11212.1"/>
    </source>
</evidence>
<feature type="region of interest" description="Disordered" evidence="7">
    <location>
        <begin position="370"/>
        <end position="441"/>
    </location>
</feature>
<dbReference type="Pfam" id="PF04082">
    <property type="entry name" value="Fungal_trans"/>
    <property type="match status" value="1"/>
</dbReference>
<keyword evidence="4" id="KW-0238">DNA-binding</keyword>
<dbReference type="HOGENOM" id="CLU_004538_0_0_1"/>
<dbReference type="Proteomes" id="UP000053257">
    <property type="component" value="Unassembled WGS sequence"/>
</dbReference>
<dbReference type="PANTHER" id="PTHR31845">
    <property type="entry name" value="FINGER DOMAIN PROTEIN, PUTATIVE-RELATED"/>
    <property type="match status" value="1"/>
</dbReference>
<evidence type="ECO:0000256" key="4">
    <source>
        <dbReference type="ARBA" id="ARBA00023125"/>
    </source>
</evidence>
<evidence type="ECO:0000259" key="8">
    <source>
        <dbReference type="PROSITE" id="PS50048"/>
    </source>
</evidence>
<dbReference type="EMBL" id="KN840448">
    <property type="protein sequence ID" value="KIP11212.1"/>
    <property type="molecule type" value="Genomic_DNA"/>
</dbReference>
<reference evidence="9 10" key="1">
    <citation type="journal article" date="2014" name="PLoS Genet.">
        <title>Analysis of the Phlebiopsis gigantea genome, transcriptome and secretome provides insight into its pioneer colonization strategies of wood.</title>
        <authorList>
            <person name="Hori C."/>
            <person name="Ishida T."/>
            <person name="Igarashi K."/>
            <person name="Samejima M."/>
            <person name="Suzuki H."/>
            <person name="Master E."/>
            <person name="Ferreira P."/>
            <person name="Ruiz-Duenas F.J."/>
            <person name="Held B."/>
            <person name="Canessa P."/>
            <person name="Larrondo L.F."/>
            <person name="Schmoll M."/>
            <person name="Druzhinina I.S."/>
            <person name="Kubicek C.P."/>
            <person name="Gaskell J.A."/>
            <person name="Kersten P."/>
            <person name="St John F."/>
            <person name="Glasner J."/>
            <person name="Sabat G."/>
            <person name="Splinter BonDurant S."/>
            <person name="Syed K."/>
            <person name="Yadav J."/>
            <person name="Mgbeahuruike A.C."/>
            <person name="Kovalchuk A."/>
            <person name="Asiegbu F.O."/>
            <person name="Lackner G."/>
            <person name="Hoffmeister D."/>
            <person name="Rencoret J."/>
            <person name="Gutierrez A."/>
            <person name="Sun H."/>
            <person name="Lindquist E."/>
            <person name="Barry K."/>
            <person name="Riley R."/>
            <person name="Grigoriev I.V."/>
            <person name="Henrissat B."/>
            <person name="Kues U."/>
            <person name="Berka R.M."/>
            <person name="Martinez A.T."/>
            <person name="Covert S.F."/>
            <person name="Blanchette R.A."/>
            <person name="Cullen D."/>
        </authorList>
    </citation>
    <scope>NUCLEOTIDE SEQUENCE [LARGE SCALE GENOMIC DNA]</scope>
    <source>
        <strain evidence="9 10">11061_1 CR5-6</strain>
    </source>
</reference>
<dbReference type="GO" id="GO:0005634">
    <property type="term" value="C:nucleus"/>
    <property type="evidence" value="ECO:0007669"/>
    <property type="project" value="UniProtKB-SubCell"/>
</dbReference>
<evidence type="ECO:0000256" key="5">
    <source>
        <dbReference type="ARBA" id="ARBA00023163"/>
    </source>
</evidence>
<feature type="compositionally biased region" description="Polar residues" evidence="7">
    <location>
        <begin position="286"/>
        <end position="301"/>
    </location>
</feature>
<dbReference type="InterPro" id="IPR036864">
    <property type="entry name" value="Zn2-C6_fun-type_DNA-bd_sf"/>
</dbReference>
<dbReference type="GO" id="GO:0008270">
    <property type="term" value="F:zinc ion binding"/>
    <property type="evidence" value="ECO:0007669"/>
    <property type="project" value="InterPro"/>
</dbReference>
<keyword evidence="5" id="KW-0804">Transcription</keyword>
<dbReference type="InterPro" id="IPR001138">
    <property type="entry name" value="Zn2Cys6_DnaBD"/>
</dbReference>
<dbReference type="Gene3D" id="4.10.240.10">
    <property type="entry name" value="Zn(2)-C6 fungal-type DNA-binding domain"/>
    <property type="match status" value="1"/>
</dbReference>
<dbReference type="InterPro" id="IPR007219">
    <property type="entry name" value="XnlR_reg_dom"/>
</dbReference>
<dbReference type="SMART" id="SM00906">
    <property type="entry name" value="Fungal_trans"/>
    <property type="match status" value="1"/>
</dbReference>
<evidence type="ECO:0000313" key="10">
    <source>
        <dbReference type="Proteomes" id="UP000053257"/>
    </source>
</evidence>
<dbReference type="CDD" id="cd12148">
    <property type="entry name" value="fungal_TF_MHR"/>
    <property type="match status" value="1"/>
</dbReference>
<dbReference type="PANTHER" id="PTHR31845:SF17">
    <property type="entry name" value="ZN(II)2CYS6 TRANSCRIPTION FACTOR (EUROFUNG)"/>
    <property type="match status" value="1"/>
</dbReference>
<feature type="domain" description="Zn(2)-C6 fungal-type" evidence="8">
    <location>
        <begin position="208"/>
        <end position="241"/>
    </location>
</feature>
<evidence type="ECO:0000256" key="1">
    <source>
        <dbReference type="ARBA" id="ARBA00004123"/>
    </source>
</evidence>
<feature type="compositionally biased region" description="Low complexity" evidence="7">
    <location>
        <begin position="147"/>
        <end position="160"/>
    </location>
</feature>
<keyword evidence="2" id="KW-0479">Metal-binding</keyword>
<comment type="subcellular location">
    <subcellularLocation>
        <location evidence="1">Nucleus</location>
    </subcellularLocation>
</comment>
<dbReference type="PROSITE" id="PS00463">
    <property type="entry name" value="ZN2_CY6_FUNGAL_1"/>
    <property type="match status" value="1"/>
</dbReference>
<feature type="compositionally biased region" description="Polar residues" evidence="7">
    <location>
        <begin position="96"/>
        <end position="109"/>
    </location>
</feature>
<dbReference type="GO" id="GO:0000981">
    <property type="term" value="F:DNA-binding transcription factor activity, RNA polymerase II-specific"/>
    <property type="evidence" value="ECO:0007669"/>
    <property type="project" value="InterPro"/>
</dbReference>
<evidence type="ECO:0000256" key="6">
    <source>
        <dbReference type="ARBA" id="ARBA00023242"/>
    </source>
</evidence>
<dbReference type="STRING" id="745531.A0A0C3SCT8"/>
<protein>
    <recommendedName>
        <fullName evidence="8">Zn(2)-C6 fungal-type domain-containing protein</fullName>
    </recommendedName>
</protein>
<dbReference type="CDD" id="cd00067">
    <property type="entry name" value="GAL4"/>
    <property type="match status" value="1"/>
</dbReference>
<dbReference type="SMART" id="SM00066">
    <property type="entry name" value="GAL4"/>
    <property type="match status" value="1"/>
</dbReference>
<keyword evidence="3" id="KW-0805">Transcription regulation</keyword>
<dbReference type="AlphaFoldDB" id="A0A0C3SCT8"/>
<dbReference type="GO" id="GO:0006351">
    <property type="term" value="P:DNA-templated transcription"/>
    <property type="evidence" value="ECO:0007669"/>
    <property type="project" value="InterPro"/>
</dbReference>
<sequence length="1032" mass="113764">MSAPHYTDMASVWDEHTIAPQLELEEYGQQTPASFALHQNAMSATRHDLPPSSYPAFNPAFPQSAQQQQHFNFTVQPPHQQGVNGGQGFFPAAGPSSATPQNRSPSFAPQSMFPGSHAMDTAGFQDPSMYPPYAAHDQFNSPPMGFPQQYPPGSQQGSPYIPTGFDEPFGSAGVKRQRRDDGVYFEDQPADDKDAASGKQDAANKRPACTRCKQLKVRCEPSLDDPDICKRCFRGGSDCTIPGRKKRKPPPKRELLLNQIRDQAESIKALMAKLEEANKKAERAQAAQTSNAPSPASTTDFSFISLSDSRLMSPEIEGCADDANASPAASAAAASRSNADVQDWIAKARASIQAFDGYINMGGSSVARSALVADEGSDPEGEHDDDDDADVAVTVEDADDEAPSGSADDDDNGTDRGHRRLSSTSEQRPKREQRLATIPSPAAPFGLMARMTLEHRPLRKMKSKSSVGAEDDDEEDVGLANPDFFRAAPAPERPPVNMEGPHILRSGLITVAEAEKLIQIYWDYMNLSVSLLDPKIYTTQYLVVYSPFLFTVICGIASRFYTERPELYQKAMHFARLAAGTALIGGQKSVDIVHAYILLALYPVPSRKWEDDRSWIYLGVAIRIAMDLNLHHPNTAKPKDEMHARVLLNRTRAWLNCFNLDRSTGSQYGKGPIISSTDYVANRSAEWWRSSDHNMRGFDIHLACYNADLTILGRFRETIHSDPNSPTGFNKNLDIADLASKADDELATTWGRWIALIRENTDVDDRQSTFRTGLLRLAYSYARMTVLSFGFQYAFGKSSVGRDVDLLNRCLRAAMDVLAAVLDDIARPEQKVFLRHGPEAQSVFATFACAFLIKLMQPRYAGYLDQQQRDEIRQKVQRMINLLGSPEVAIDDHHSPKLYSRFLQGLLDKLQSSRRLKAKSESPAAHKIELHDARGAALLRQSRSSPASVRDSASPEPAQSVLLEPFGGAMTQEPSELMPIDAASEFFAPPLPFNDLPSMNDSSILGVPGFAWMSAPQPEFQLGFYPHLANAP</sequence>
<proteinExistence type="predicted"/>
<keyword evidence="10" id="KW-1185">Reference proteome</keyword>
<dbReference type="GO" id="GO:0000976">
    <property type="term" value="F:transcription cis-regulatory region binding"/>
    <property type="evidence" value="ECO:0007669"/>
    <property type="project" value="TreeGrafter"/>
</dbReference>